<proteinExistence type="predicted"/>
<evidence type="ECO:0000313" key="2">
    <source>
        <dbReference type="EMBL" id="KAJ8898545.1"/>
    </source>
</evidence>
<comment type="caution">
    <text evidence="2">The sequence shown here is derived from an EMBL/GenBank/DDBJ whole genome shotgun (WGS) entry which is preliminary data.</text>
</comment>
<reference evidence="2 3" key="1">
    <citation type="submission" date="2023-02" db="EMBL/GenBank/DDBJ databases">
        <title>LHISI_Scaffold_Assembly.</title>
        <authorList>
            <person name="Stuart O.P."/>
            <person name="Cleave R."/>
            <person name="Magrath M.J.L."/>
            <person name="Mikheyev A.S."/>
        </authorList>
    </citation>
    <scope>NUCLEOTIDE SEQUENCE [LARGE SCALE GENOMIC DNA]</scope>
    <source>
        <strain evidence="2">Daus_M_001</strain>
        <tissue evidence="2">Leg muscle</tissue>
    </source>
</reference>
<dbReference type="Proteomes" id="UP001159363">
    <property type="component" value="Chromosome 1"/>
</dbReference>
<keyword evidence="3" id="KW-1185">Reference proteome</keyword>
<feature type="compositionally biased region" description="Basic and acidic residues" evidence="1">
    <location>
        <begin position="1"/>
        <end position="13"/>
    </location>
</feature>
<evidence type="ECO:0000256" key="1">
    <source>
        <dbReference type="SAM" id="MobiDB-lite"/>
    </source>
</evidence>
<sequence>MVERKIQPSKEGKCGGGEDLDRHAAIDEREKHLDMARCDRPDVLQVSRDGGNRISKSQCSARNLSNQLSYCTVGRVSTLAAQVRDHGAGRYYEFTARAHTCVSTAAHALPRGKREISEETRRPVPLCSMIPVCENPGIEPGSPWCKASSLTTRPPLSRFATEKTSRQRRNDVPVPNLLSDCPCMIGCASHAAQDSLPAGKTLVGRHVAGQCVAVHLPLREGVDDKHHCLSLAKVDNNRGNLAHRPRTSCSSYNNTSCVSSTFGNLAHRPRTSCSSYNNTSCVSSTFGNLAHRPRTSCSTYNNTSCVSSTFGNLAHRPRTSCSSYNNTSCVSSTFGNLAHRPRTSCSSYNNTSCVSSTFGNLAHRPRTSCSSYNNTSCVSSTFGNLAHRPRTSCSTYNNTSCVSSTFGNLAHRPRTSCSSYNNTSCVSSTFTCQLLPSRLSFRDILHLIVGRKAGPDISCKPSLRNKQQEQRVYWRSPTESYLLACTARQITYVTAHVMARGDHVNEPLMRRIATPTDIGGEGVMRGRARVSFQAISTRGAAWEHRGCVDSGGYVISRTTFAAPAWGRSALLPTCHPLAVHNYTSSRTQTSSVTTHRRAIHPVPVWLPQVLQSEVSKIRLDKLEPRWLSGKSARLPPRRSGFNPRPGHSGFSHVEIVPDDAVGKRVFSGISRLPAISFRHCSYAQQSPLSALNTSVLRAVQISRNRSLIGCARLCLVSGCCERILLADGWLVWCSAVFLGSD</sequence>
<gene>
    <name evidence="2" type="ORF">PR048_003905</name>
</gene>
<name>A0ABQ9IPG6_9NEOP</name>
<protein>
    <submittedName>
        <fullName evidence="2">Uncharacterized protein</fullName>
    </submittedName>
</protein>
<accession>A0ABQ9IPG6</accession>
<evidence type="ECO:0000313" key="3">
    <source>
        <dbReference type="Proteomes" id="UP001159363"/>
    </source>
</evidence>
<feature type="region of interest" description="Disordered" evidence="1">
    <location>
        <begin position="1"/>
        <end position="20"/>
    </location>
</feature>
<organism evidence="2 3">
    <name type="scientific">Dryococelus australis</name>
    <dbReference type="NCBI Taxonomy" id="614101"/>
    <lineage>
        <taxon>Eukaryota</taxon>
        <taxon>Metazoa</taxon>
        <taxon>Ecdysozoa</taxon>
        <taxon>Arthropoda</taxon>
        <taxon>Hexapoda</taxon>
        <taxon>Insecta</taxon>
        <taxon>Pterygota</taxon>
        <taxon>Neoptera</taxon>
        <taxon>Polyneoptera</taxon>
        <taxon>Phasmatodea</taxon>
        <taxon>Verophasmatodea</taxon>
        <taxon>Anareolatae</taxon>
        <taxon>Phasmatidae</taxon>
        <taxon>Eurycanthinae</taxon>
        <taxon>Dryococelus</taxon>
    </lineage>
</organism>
<dbReference type="EMBL" id="JARBHB010000001">
    <property type="protein sequence ID" value="KAJ8898545.1"/>
    <property type="molecule type" value="Genomic_DNA"/>
</dbReference>